<dbReference type="EMBL" id="LDZY01000007">
    <property type="protein sequence ID" value="KLU65742.1"/>
    <property type="molecule type" value="Genomic_DNA"/>
</dbReference>
<dbReference type="Proteomes" id="UP000036356">
    <property type="component" value="Unassembled WGS sequence"/>
</dbReference>
<name>A0A0J1FR21_9FIRM</name>
<proteinExistence type="predicted"/>
<evidence type="ECO:0000256" key="1">
    <source>
        <dbReference type="SAM" id="MobiDB-lite"/>
    </source>
</evidence>
<sequence length="156" mass="17956">MVTAHEIKRTLTEVVIDPSHAERTESAEFRRSKARLKEDGHFKCFICGTSEDIQVHHLAEYCFATLVDFDKLKQFCEEFDPYGYGKLLKNKPMSDIGDVRNCLAICRQHHIEKGTGVHETTFPIWLIQKLAKTNEDPVPQDGKKPEVVLKELEERS</sequence>
<dbReference type="STRING" id="476652.DEAC_c23720"/>
<reference evidence="2 3" key="1">
    <citation type="submission" date="2015-06" db="EMBL/GenBank/DDBJ databases">
        <title>Draft genome of the moderately acidophilic sulfate reducer Candidatus Desulfosporosinus acididurans strain M1.</title>
        <authorList>
            <person name="Poehlein A."/>
            <person name="Petzsch P."/>
            <person name="Johnson B.D."/>
            <person name="Schloemann M."/>
            <person name="Daniel R."/>
            <person name="Muehling M."/>
        </authorList>
    </citation>
    <scope>NUCLEOTIDE SEQUENCE [LARGE SCALE GENOMIC DNA]</scope>
    <source>
        <strain evidence="2 3">M1</strain>
    </source>
</reference>
<evidence type="ECO:0000313" key="2">
    <source>
        <dbReference type="EMBL" id="KLU65742.1"/>
    </source>
</evidence>
<accession>A0A0J1FR21</accession>
<dbReference type="PATRIC" id="fig|476652.3.peg.2465"/>
<feature type="region of interest" description="Disordered" evidence="1">
    <location>
        <begin position="135"/>
        <end position="156"/>
    </location>
</feature>
<evidence type="ECO:0000313" key="3">
    <source>
        <dbReference type="Proteomes" id="UP000036356"/>
    </source>
</evidence>
<feature type="compositionally biased region" description="Basic and acidic residues" evidence="1">
    <location>
        <begin position="141"/>
        <end position="156"/>
    </location>
</feature>
<protein>
    <submittedName>
        <fullName evidence="2">Uncharacterized protein</fullName>
    </submittedName>
</protein>
<gene>
    <name evidence="2" type="ORF">DEAC_c23720</name>
</gene>
<dbReference type="AlphaFoldDB" id="A0A0J1FR21"/>
<dbReference type="RefSeq" id="WP_047810220.1">
    <property type="nucleotide sequence ID" value="NZ_LDZY01000007.1"/>
</dbReference>
<keyword evidence="3" id="KW-1185">Reference proteome</keyword>
<comment type="caution">
    <text evidence="2">The sequence shown here is derived from an EMBL/GenBank/DDBJ whole genome shotgun (WGS) entry which is preliminary data.</text>
</comment>
<organism evidence="2 3">
    <name type="scientific">Desulfosporosinus acididurans</name>
    <dbReference type="NCBI Taxonomy" id="476652"/>
    <lineage>
        <taxon>Bacteria</taxon>
        <taxon>Bacillati</taxon>
        <taxon>Bacillota</taxon>
        <taxon>Clostridia</taxon>
        <taxon>Eubacteriales</taxon>
        <taxon>Desulfitobacteriaceae</taxon>
        <taxon>Desulfosporosinus</taxon>
    </lineage>
</organism>